<dbReference type="InParanoid" id="K0IIB1"/>
<name>K0IIB1_NITGG</name>
<evidence type="ECO:0000313" key="1">
    <source>
        <dbReference type="EMBL" id="AFU57752.1"/>
    </source>
</evidence>
<proteinExistence type="predicted"/>
<dbReference type="BioCyc" id="CNIT1237085:G1324-808-MONOMER"/>
<dbReference type="AlphaFoldDB" id="K0IIB1"/>
<dbReference type="Proteomes" id="UP000008037">
    <property type="component" value="Chromosome"/>
</dbReference>
<evidence type="ECO:0000313" key="2">
    <source>
        <dbReference type="Proteomes" id="UP000008037"/>
    </source>
</evidence>
<reference evidence="1 2" key="1">
    <citation type="journal article" date="2012" name="Environ. Microbiol.">
        <title>The genome of the ammonia-oxidizing Candidatus Nitrososphaera gargensis: insights into metabolic versatility and environmental adaptations.</title>
        <authorList>
            <person name="Spang A."/>
            <person name="Poehlein A."/>
            <person name="Offre P."/>
            <person name="Zumbragel S."/>
            <person name="Haider S."/>
            <person name="Rychlik N."/>
            <person name="Nowka B."/>
            <person name="Schmeisser C."/>
            <person name="Lebedeva E.V."/>
            <person name="Rattei T."/>
            <person name="Bohm C."/>
            <person name="Schmid M."/>
            <person name="Galushko A."/>
            <person name="Hatzenpichler R."/>
            <person name="Weinmaier T."/>
            <person name="Daniel R."/>
            <person name="Schleper C."/>
            <person name="Spieck E."/>
            <person name="Streit W."/>
            <person name="Wagner M."/>
        </authorList>
    </citation>
    <scope>NUCLEOTIDE SEQUENCE [LARGE SCALE GENOMIC DNA]</scope>
    <source>
        <strain evidence="2">Ga9.2</strain>
    </source>
</reference>
<dbReference type="KEGG" id="nga:Ngar_c08100"/>
<dbReference type="STRING" id="1237085.Ngar_c08100"/>
<dbReference type="HOGENOM" id="CLU_3094226_0_0_2"/>
<dbReference type="EMBL" id="CP002408">
    <property type="protein sequence ID" value="AFU57752.1"/>
    <property type="molecule type" value="Genomic_DNA"/>
</dbReference>
<keyword evidence="2" id="KW-1185">Reference proteome</keyword>
<organism evidence="1 2">
    <name type="scientific">Nitrososphaera gargensis (strain Ga9.2)</name>
    <dbReference type="NCBI Taxonomy" id="1237085"/>
    <lineage>
        <taxon>Archaea</taxon>
        <taxon>Nitrososphaerota</taxon>
        <taxon>Nitrososphaeria</taxon>
        <taxon>Nitrososphaerales</taxon>
        <taxon>Nitrososphaeraceae</taxon>
        <taxon>Nitrososphaera</taxon>
    </lineage>
</organism>
<sequence length="51" mass="5521">MLGTTVPPPIWGQKNGRYAAGAAANWLKRNAVPVFGTLANIKSPQAWNEEK</sequence>
<protein>
    <submittedName>
        <fullName evidence="1">Uncharacterized protein</fullName>
    </submittedName>
</protein>
<accession>K0IIB1</accession>
<gene>
    <name evidence="1" type="ordered locus">Ngar_c08100</name>
</gene>